<feature type="compositionally biased region" description="Basic and acidic residues" evidence="4">
    <location>
        <begin position="487"/>
        <end position="501"/>
    </location>
</feature>
<accession>A0AAD9DI11</accession>
<keyword evidence="3" id="KW-0539">Nucleus</keyword>
<feature type="compositionally biased region" description="Polar residues" evidence="4">
    <location>
        <begin position="524"/>
        <end position="541"/>
    </location>
</feature>
<feature type="compositionally biased region" description="Polar residues" evidence="4">
    <location>
        <begin position="14"/>
        <end position="23"/>
    </location>
</feature>
<evidence type="ECO:0000313" key="5">
    <source>
        <dbReference type="EMBL" id="KAK1746505.1"/>
    </source>
</evidence>
<comment type="similarity">
    <text evidence="2">Belongs to the ESS2 family.</text>
</comment>
<proteinExistence type="inferred from homology"/>
<dbReference type="PANTHER" id="PTHR12940">
    <property type="entry name" value="ES-2 PROTEIN - RELATED"/>
    <property type="match status" value="1"/>
</dbReference>
<feature type="region of interest" description="Disordered" evidence="4">
    <location>
        <begin position="485"/>
        <end position="595"/>
    </location>
</feature>
<keyword evidence="6" id="KW-1185">Reference proteome</keyword>
<sequence>MDHENDRKLVAAASNRTLPQQKTQPRAILAEEDYTDTLTHIVTRDYFPSIHSLRRDNAILEARSRGDIASAVTVRRQFRKEETEREREWQENLQEEGEAVVTTTELTNYNGNRPINIRKRPRPIKHETVTGFHARVTSEDNAEFEMNQERERRELEAKLGVVYSATANKTGRMIIETALSKQGGEDAGNYDMDNRNSLLSDNFGLASDKFNATPSGVRITDGQSDNSQGISKNGIFFEPQHHKQNATASKSDNLLMPPPPTRVPNLTSSIIPCQQSEDHPPTKDANPFSTPSKQLHELVEYMPKSTEPNINPPATRFPYQNESRLLPNNNRNLDEIRRSYSNMSDTSASESTDLDASPRSLARERAAYQKAKIRENETFVAMTPLIRPGGSGVGSRGETVVEEEPIMTWGNVASTPLVLGGGSSADGYNKSAEWEPSPLLAIDAGDLDASVQPTFDVVDKSSREAMAQNAEKILLDRAKIYRAAGSSEKRKRAEWTPKSKSDPANPLDRSASLTPAARALLQASKRTPSSSIFQPSNGSRKSNARSKDSFGSALRTAYTPTPNTRVRVGSKRRNSSTPAMIRAAAGATPRIDKPR</sequence>
<dbReference type="GO" id="GO:0071013">
    <property type="term" value="C:catalytic step 2 spliceosome"/>
    <property type="evidence" value="ECO:0007669"/>
    <property type="project" value="TreeGrafter"/>
</dbReference>
<evidence type="ECO:0000256" key="4">
    <source>
        <dbReference type="SAM" id="MobiDB-lite"/>
    </source>
</evidence>
<comment type="caution">
    <text evidence="5">The sequence shown here is derived from an EMBL/GenBank/DDBJ whole genome shotgun (WGS) entry which is preliminary data.</text>
</comment>
<dbReference type="InterPro" id="IPR019148">
    <property type="entry name" value="Nuclear_protein_DGCR14_ESS-2"/>
</dbReference>
<gene>
    <name evidence="5" type="ORF">QTG54_003112</name>
</gene>
<evidence type="ECO:0000256" key="3">
    <source>
        <dbReference type="ARBA" id="ARBA00023242"/>
    </source>
</evidence>
<dbReference type="Pfam" id="PF09751">
    <property type="entry name" value="Es2"/>
    <property type="match status" value="1"/>
</dbReference>
<dbReference type="AlphaFoldDB" id="A0AAD9DI11"/>
<organism evidence="5 6">
    <name type="scientific">Skeletonema marinoi</name>
    <dbReference type="NCBI Taxonomy" id="267567"/>
    <lineage>
        <taxon>Eukaryota</taxon>
        <taxon>Sar</taxon>
        <taxon>Stramenopiles</taxon>
        <taxon>Ochrophyta</taxon>
        <taxon>Bacillariophyta</taxon>
        <taxon>Coscinodiscophyceae</taxon>
        <taxon>Thalassiosirophycidae</taxon>
        <taxon>Thalassiosirales</taxon>
        <taxon>Skeletonemataceae</taxon>
        <taxon>Skeletonema</taxon>
        <taxon>Skeletonema marinoi-dohrnii complex</taxon>
    </lineage>
</organism>
<evidence type="ECO:0000256" key="1">
    <source>
        <dbReference type="ARBA" id="ARBA00004123"/>
    </source>
</evidence>
<dbReference type="Proteomes" id="UP001224775">
    <property type="component" value="Unassembled WGS sequence"/>
</dbReference>
<dbReference type="EMBL" id="JATAAI010000004">
    <property type="protein sequence ID" value="KAK1746505.1"/>
    <property type="molecule type" value="Genomic_DNA"/>
</dbReference>
<evidence type="ECO:0000256" key="2">
    <source>
        <dbReference type="ARBA" id="ARBA00009072"/>
    </source>
</evidence>
<reference evidence="5" key="1">
    <citation type="submission" date="2023-06" db="EMBL/GenBank/DDBJ databases">
        <title>Survivors Of The Sea: Transcriptome response of Skeletonema marinoi to long-term dormancy.</title>
        <authorList>
            <person name="Pinder M.I.M."/>
            <person name="Kourtchenko O."/>
            <person name="Robertson E.K."/>
            <person name="Larsson T."/>
            <person name="Maumus F."/>
            <person name="Osuna-Cruz C.M."/>
            <person name="Vancaester E."/>
            <person name="Stenow R."/>
            <person name="Vandepoele K."/>
            <person name="Ploug H."/>
            <person name="Bruchert V."/>
            <person name="Godhe A."/>
            <person name="Topel M."/>
        </authorList>
    </citation>
    <scope>NUCLEOTIDE SEQUENCE</scope>
    <source>
        <strain evidence="5">R05AC</strain>
    </source>
</reference>
<feature type="region of interest" description="Disordered" evidence="4">
    <location>
        <begin position="1"/>
        <end position="23"/>
    </location>
</feature>
<comment type="subcellular location">
    <subcellularLocation>
        <location evidence="1">Nucleus</location>
    </subcellularLocation>
</comment>
<name>A0AAD9DI11_9STRA</name>
<evidence type="ECO:0000313" key="6">
    <source>
        <dbReference type="Proteomes" id="UP001224775"/>
    </source>
</evidence>
<protein>
    <submittedName>
        <fullName evidence="5">Splicing factor ESS-2</fullName>
    </submittedName>
</protein>
<dbReference type="PANTHER" id="PTHR12940:SF0">
    <property type="entry name" value="SPLICING FACTOR ESS-2 HOMOLOG"/>
    <property type="match status" value="1"/>
</dbReference>